<accession>A0ABW4GM77</accession>
<dbReference type="InterPro" id="IPR027383">
    <property type="entry name" value="Znf_put"/>
</dbReference>
<reference evidence="4" key="1">
    <citation type="journal article" date="2019" name="Int. J. Syst. Evol. Microbiol.">
        <title>The Global Catalogue of Microorganisms (GCM) 10K type strain sequencing project: providing services to taxonomists for standard genome sequencing and annotation.</title>
        <authorList>
            <consortium name="The Broad Institute Genomics Platform"/>
            <consortium name="The Broad Institute Genome Sequencing Center for Infectious Disease"/>
            <person name="Wu L."/>
            <person name="Ma J."/>
        </authorList>
    </citation>
    <scope>NUCLEOTIDE SEQUENCE [LARGE SCALE GENOMIC DNA]</scope>
    <source>
        <strain evidence="4">CGMCC 1.15399</strain>
    </source>
</reference>
<keyword evidence="1" id="KW-0812">Transmembrane</keyword>
<keyword evidence="4" id="KW-1185">Reference proteome</keyword>
<evidence type="ECO:0000313" key="4">
    <source>
        <dbReference type="Proteomes" id="UP001597097"/>
    </source>
</evidence>
<feature type="domain" description="Putative zinc-finger" evidence="2">
    <location>
        <begin position="8"/>
        <end position="37"/>
    </location>
</feature>
<dbReference type="EMBL" id="JBHUCM010000038">
    <property type="protein sequence ID" value="MFD1543388.1"/>
    <property type="molecule type" value="Genomic_DNA"/>
</dbReference>
<sequence length="262" mass="26762">MSWHITADLMDAYLAGGLDPARAMSVDAHLDGCPDCRAAVPYEEGWLRDSWQRLEAEVLSPRPSPLERLLRSGGVPEHVARLLTATPTMNGAWVAAVVAALAFAVLAARESAAYLPVFLAAAPILPLAGIALAYGPRVDPVHELLAATPLSGARLLLVRAAGTLAVAVVLAAVAAPLLPAPAGLSAAWLLPSLATTSCCLLLSSRLPVPASALAAGGLWLLGVAAAGGLTGDLLTAFGPAAQLGYGCAALLISLRLYYKVNA</sequence>
<feature type="transmembrane region" description="Helical" evidence="1">
    <location>
        <begin position="91"/>
        <end position="108"/>
    </location>
</feature>
<evidence type="ECO:0000256" key="1">
    <source>
        <dbReference type="SAM" id="Phobius"/>
    </source>
</evidence>
<organism evidence="3 4">
    <name type="scientific">Nonomuraea guangzhouensis</name>
    <dbReference type="NCBI Taxonomy" id="1291555"/>
    <lineage>
        <taxon>Bacteria</taxon>
        <taxon>Bacillati</taxon>
        <taxon>Actinomycetota</taxon>
        <taxon>Actinomycetes</taxon>
        <taxon>Streptosporangiales</taxon>
        <taxon>Streptosporangiaceae</taxon>
        <taxon>Nonomuraea</taxon>
    </lineage>
</organism>
<protein>
    <submittedName>
        <fullName evidence="3">Zf-HC2 domain-containing protein</fullName>
    </submittedName>
</protein>
<feature type="transmembrane region" description="Helical" evidence="1">
    <location>
        <begin position="236"/>
        <end position="258"/>
    </location>
</feature>
<evidence type="ECO:0000259" key="2">
    <source>
        <dbReference type="Pfam" id="PF13490"/>
    </source>
</evidence>
<comment type="caution">
    <text evidence="3">The sequence shown here is derived from an EMBL/GenBank/DDBJ whole genome shotgun (WGS) entry which is preliminary data.</text>
</comment>
<gene>
    <name evidence="3" type="ORF">ACFSJ0_40540</name>
</gene>
<dbReference type="Proteomes" id="UP001597097">
    <property type="component" value="Unassembled WGS sequence"/>
</dbReference>
<feature type="transmembrane region" description="Helical" evidence="1">
    <location>
        <begin position="114"/>
        <end position="135"/>
    </location>
</feature>
<proteinExistence type="predicted"/>
<feature type="transmembrane region" description="Helical" evidence="1">
    <location>
        <begin position="156"/>
        <end position="178"/>
    </location>
</feature>
<evidence type="ECO:0000313" key="3">
    <source>
        <dbReference type="EMBL" id="MFD1543388.1"/>
    </source>
</evidence>
<keyword evidence="1" id="KW-1133">Transmembrane helix</keyword>
<feature type="transmembrane region" description="Helical" evidence="1">
    <location>
        <begin position="184"/>
        <end position="203"/>
    </location>
</feature>
<feature type="transmembrane region" description="Helical" evidence="1">
    <location>
        <begin position="210"/>
        <end position="230"/>
    </location>
</feature>
<dbReference type="RefSeq" id="WP_219529837.1">
    <property type="nucleotide sequence ID" value="NZ_JAHKRM010000007.1"/>
</dbReference>
<dbReference type="Pfam" id="PF13490">
    <property type="entry name" value="zf-HC2"/>
    <property type="match status" value="1"/>
</dbReference>
<name>A0ABW4GM77_9ACTN</name>
<keyword evidence="1" id="KW-0472">Membrane</keyword>